<gene>
    <name evidence="1" type="ORF">KDL28_11020</name>
</gene>
<dbReference type="Proteomes" id="UP001165283">
    <property type="component" value="Unassembled WGS sequence"/>
</dbReference>
<evidence type="ECO:0000313" key="1">
    <source>
        <dbReference type="EMBL" id="MCO1655583.1"/>
    </source>
</evidence>
<sequence length="236" mass="25059">MTVVLALKCADGIVLAADSQITDSARGLSYPAQKLHPLGGTAAWGGSGARSVLVDVKELFEANPGAVLGAPNLGRALQQQVVPVLRHHYAHFVKEVPGETGPGGTPATYVLVAGYNEDGVPFLADIDPHGLVGRYEEAGFHAIGSGAAMAQQAGALLAHFRMTERDVDHGVLAAVRVLDALRITSPSVGGPVDVYRMTADGARGLDPEEIERVRERVRRWEELEEKLLDGLFDEPV</sequence>
<evidence type="ECO:0000313" key="2">
    <source>
        <dbReference type="Proteomes" id="UP001165283"/>
    </source>
</evidence>
<dbReference type="InterPro" id="IPR001353">
    <property type="entry name" value="Proteasome_sua/b"/>
</dbReference>
<dbReference type="CDD" id="cd01901">
    <property type="entry name" value="Ntn_hydrolase"/>
    <property type="match status" value="1"/>
</dbReference>
<comment type="caution">
    <text evidence="1">The sequence shown here is derived from an EMBL/GenBank/DDBJ whole genome shotgun (WGS) entry which is preliminary data.</text>
</comment>
<dbReference type="SUPFAM" id="SSF56235">
    <property type="entry name" value="N-terminal nucleophile aminohydrolases (Ntn hydrolases)"/>
    <property type="match status" value="1"/>
</dbReference>
<keyword evidence="2" id="KW-1185">Reference proteome</keyword>
<dbReference type="EMBL" id="JAGSOV010000023">
    <property type="protein sequence ID" value="MCO1655583.1"/>
    <property type="molecule type" value="Genomic_DNA"/>
</dbReference>
<evidence type="ECO:0008006" key="3">
    <source>
        <dbReference type="Google" id="ProtNLM"/>
    </source>
</evidence>
<dbReference type="RefSeq" id="WP_252437468.1">
    <property type="nucleotide sequence ID" value="NZ_JAGSOV010000023.1"/>
</dbReference>
<dbReference type="Pfam" id="PF00227">
    <property type="entry name" value="Proteasome"/>
    <property type="match status" value="1"/>
</dbReference>
<accession>A0ABT0ZXW6</accession>
<reference evidence="1" key="1">
    <citation type="submission" date="2021-04" db="EMBL/GenBank/DDBJ databases">
        <title>Pseudonocardia sp. nov., isolated from sandy soil of mangrove forest.</title>
        <authorList>
            <person name="Zan Z."/>
            <person name="Huang R."/>
            <person name="Liu W."/>
        </authorList>
    </citation>
    <scope>NUCLEOTIDE SEQUENCE</scope>
    <source>
        <strain evidence="1">S2-4</strain>
    </source>
</reference>
<dbReference type="Gene3D" id="3.60.20.10">
    <property type="entry name" value="Glutamine Phosphoribosylpyrophosphate, subunit 1, domain 1"/>
    <property type="match status" value="1"/>
</dbReference>
<organism evidence="1 2">
    <name type="scientific">Pseudonocardia humida</name>
    <dbReference type="NCBI Taxonomy" id="2800819"/>
    <lineage>
        <taxon>Bacteria</taxon>
        <taxon>Bacillati</taxon>
        <taxon>Actinomycetota</taxon>
        <taxon>Actinomycetes</taxon>
        <taxon>Pseudonocardiales</taxon>
        <taxon>Pseudonocardiaceae</taxon>
        <taxon>Pseudonocardia</taxon>
    </lineage>
</organism>
<dbReference type="InterPro" id="IPR029055">
    <property type="entry name" value="Ntn_hydrolases_N"/>
</dbReference>
<name>A0ABT0ZXW6_9PSEU</name>
<protein>
    <recommendedName>
        <fullName evidence="3">Proteasome protein</fullName>
    </recommendedName>
</protein>
<proteinExistence type="predicted"/>